<name>A0A423WKT9_CYTCH</name>
<proteinExistence type="predicted"/>
<gene>
    <name evidence="1" type="ORF">VSDG_00861</name>
</gene>
<dbReference type="AlphaFoldDB" id="A0A423WKT9"/>
<comment type="caution">
    <text evidence="1">The sequence shown here is derived from an EMBL/GenBank/DDBJ whole genome shotgun (WGS) entry which is preliminary data.</text>
</comment>
<evidence type="ECO:0000313" key="1">
    <source>
        <dbReference type="EMBL" id="ROW04001.1"/>
    </source>
</evidence>
<keyword evidence="2" id="KW-1185">Reference proteome</keyword>
<organism evidence="1 2">
    <name type="scientific">Cytospora chrysosperma</name>
    <name type="common">Cytospora canker fungus</name>
    <name type="synonym">Sphaeria chrysosperma</name>
    <dbReference type="NCBI Taxonomy" id="252740"/>
    <lineage>
        <taxon>Eukaryota</taxon>
        <taxon>Fungi</taxon>
        <taxon>Dikarya</taxon>
        <taxon>Ascomycota</taxon>
        <taxon>Pezizomycotina</taxon>
        <taxon>Sordariomycetes</taxon>
        <taxon>Sordariomycetidae</taxon>
        <taxon>Diaporthales</taxon>
        <taxon>Cytosporaceae</taxon>
        <taxon>Cytospora</taxon>
    </lineage>
</organism>
<dbReference type="Proteomes" id="UP000284375">
    <property type="component" value="Unassembled WGS sequence"/>
</dbReference>
<accession>A0A423WKT9</accession>
<dbReference type="EMBL" id="LJZO01000002">
    <property type="protein sequence ID" value="ROW04001.1"/>
    <property type="molecule type" value="Genomic_DNA"/>
</dbReference>
<sequence>MALSMPVGPTLIVDMSKNNKPLQGTVTLIKFPRISSPTPPPTSPLSYCVDHVLADVLADFVKVQDEFGEHYLAGVTIPEA</sequence>
<evidence type="ECO:0000313" key="2">
    <source>
        <dbReference type="Proteomes" id="UP000284375"/>
    </source>
</evidence>
<reference evidence="1 2" key="1">
    <citation type="submission" date="2015-09" db="EMBL/GenBank/DDBJ databases">
        <title>Host preference determinants of Valsa canker pathogens revealed by comparative genomics.</title>
        <authorList>
            <person name="Yin Z."/>
            <person name="Huang L."/>
        </authorList>
    </citation>
    <scope>NUCLEOTIDE SEQUENCE [LARGE SCALE GENOMIC DNA]</scope>
    <source>
        <strain evidence="1 2">YSFL</strain>
    </source>
</reference>
<protein>
    <submittedName>
        <fullName evidence="1">Uncharacterized protein</fullName>
    </submittedName>
</protein>